<dbReference type="Proteomes" id="UP000515563">
    <property type="component" value="Chromosome"/>
</dbReference>
<organism evidence="2 3">
    <name type="scientific">Kribbella qitaiheensis</name>
    <dbReference type="NCBI Taxonomy" id="1544730"/>
    <lineage>
        <taxon>Bacteria</taxon>
        <taxon>Bacillati</taxon>
        <taxon>Actinomycetota</taxon>
        <taxon>Actinomycetes</taxon>
        <taxon>Propionibacteriales</taxon>
        <taxon>Kribbellaceae</taxon>
        <taxon>Kribbella</taxon>
    </lineage>
</organism>
<evidence type="ECO:0000313" key="3">
    <source>
        <dbReference type="Proteomes" id="UP000515563"/>
    </source>
</evidence>
<reference evidence="2 3" key="2">
    <citation type="journal article" date="2020" name="Microbiol. Resour. Announc.">
        <title>Antarctic desert soil bacteria exhibit high novel natural product potential, evaluated through long-read genome sequencing and comparative genomics.</title>
        <authorList>
            <person name="Benaud N."/>
            <person name="Edwards R.J."/>
            <person name="Amos T.G."/>
            <person name="D'Agostino P.M."/>
            <person name="Gutierrez-Chavez C."/>
            <person name="Montgomery K."/>
            <person name="Nicetic I."/>
            <person name="Ferrari B.C."/>
        </authorList>
    </citation>
    <scope>NUCLEOTIDE SEQUENCE [LARGE SCALE GENOMIC DNA]</scope>
    <source>
        <strain evidence="2 3">SPB151</strain>
    </source>
</reference>
<evidence type="ECO:0000259" key="1">
    <source>
        <dbReference type="Pfam" id="PF11706"/>
    </source>
</evidence>
<keyword evidence="3" id="KW-1185">Reference proteome</keyword>
<dbReference type="InterPro" id="IPR021005">
    <property type="entry name" value="Znf_CGNR"/>
</dbReference>
<dbReference type="Pfam" id="PF11706">
    <property type="entry name" value="zf-CGNR"/>
    <property type="match status" value="1"/>
</dbReference>
<dbReference type="PANTHER" id="PTHR35525">
    <property type="entry name" value="BLL6575 PROTEIN"/>
    <property type="match status" value="1"/>
</dbReference>
<dbReference type="EMBL" id="CP043661">
    <property type="protein sequence ID" value="QNE17477.1"/>
    <property type="molecule type" value="Genomic_DNA"/>
</dbReference>
<name>A0A7G6WU12_9ACTN</name>
<dbReference type="InterPro" id="IPR023286">
    <property type="entry name" value="ABATE_dom_sf"/>
</dbReference>
<dbReference type="PANTHER" id="PTHR35525:SF3">
    <property type="entry name" value="BLL6575 PROTEIN"/>
    <property type="match status" value="1"/>
</dbReference>
<dbReference type="SUPFAM" id="SSF160904">
    <property type="entry name" value="Jann2411-like"/>
    <property type="match status" value="1"/>
</dbReference>
<evidence type="ECO:0000313" key="2">
    <source>
        <dbReference type="EMBL" id="QNE17477.1"/>
    </source>
</evidence>
<accession>A0A7G6WU12</accession>
<reference evidence="3" key="1">
    <citation type="submission" date="2019-09" db="EMBL/GenBank/DDBJ databases">
        <title>Antimicrobial potential of Antarctic Bacteria.</title>
        <authorList>
            <person name="Benaud N."/>
            <person name="Edwards R.J."/>
            <person name="Ferrari B.C."/>
        </authorList>
    </citation>
    <scope>NUCLEOTIDE SEQUENCE [LARGE SCALE GENOMIC DNA]</scope>
    <source>
        <strain evidence="3">SPB151</strain>
    </source>
</reference>
<proteinExistence type="predicted"/>
<gene>
    <name evidence="2" type="ORF">F1D05_05580</name>
</gene>
<dbReference type="AlphaFoldDB" id="A0A7G6WU12"/>
<dbReference type="KEGG" id="kqi:F1D05_05580"/>
<dbReference type="InterPro" id="IPR010852">
    <property type="entry name" value="ABATE"/>
</dbReference>
<protein>
    <submittedName>
        <fullName evidence="2">CGNR zinc finger domain-containing protein</fullName>
    </submittedName>
</protein>
<sequence length="194" mass="20295">MTGQVKFDSHVLSVLTTSVDAVNRLTGGHALGQPFEAPTGAGKAAAVAEALSADGRSRPEVSAADAEVLVAVAVRMREVFEAAHAGDLDRAAKGVNALLIDTDARPQLDKAGELWNLHFHGPDDTLARGWAAGWAAGLAIALGSDLAGRLGVCAAPYCDRVFVDESKNSRRRFCSPQCQSRVKAAAHRARQQAG</sequence>
<feature type="domain" description="Zinc finger CGNR" evidence="1">
    <location>
        <begin position="149"/>
        <end position="191"/>
    </location>
</feature>
<dbReference type="Gene3D" id="1.10.3300.10">
    <property type="entry name" value="Jann2411-like domain"/>
    <property type="match status" value="1"/>
</dbReference>